<dbReference type="GO" id="GO:0005737">
    <property type="term" value="C:cytoplasm"/>
    <property type="evidence" value="ECO:0007669"/>
    <property type="project" value="TreeGrafter"/>
</dbReference>
<evidence type="ECO:0000259" key="4">
    <source>
        <dbReference type="Pfam" id="PF13088"/>
    </source>
</evidence>
<feature type="domain" description="Sialidase" evidence="4">
    <location>
        <begin position="62"/>
        <end position="311"/>
    </location>
</feature>
<dbReference type="Pfam" id="PF13088">
    <property type="entry name" value="BNR_2"/>
    <property type="match status" value="1"/>
</dbReference>
<dbReference type="InterPro" id="IPR036278">
    <property type="entry name" value="Sialidase_sf"/>
</dbReference>
<dbReference type="SUPFAM" id="SSF50939">
    <property type="entry name" value="Sialidases"/>
    <property type="match status" value="1"/>
</dbReference>
<dbReference type="AlphaFoldDB" id="A0AAU0F4R3"/>
<dbReference type="CDD" id="cd15482">
    <property type="entry name" value="Sialidase_non-viral"/>
    <property type="match status" value="1"/>
</dbReference>
<dbReference type="Gene3D" id="2.120.10.10">
    <property type="match status" value="1"/>
</dbReference>
<evidence type="ECO:0000256" key="1">
    <source>
        <dbReference type="ARBA" id="ARBA00000427"/>
    </source>
</evidence>
<evidence type="ECO:0000256" key="2">
    <source>
        <dbReference type="ARBA" id="ARBA00009348"/>
    </source>
</evidence>
<dbReference type="InterPro" id="IPR026856">
    <property type="entry name" value="Sialidase_fam"/>
</dbReference>
<dbReference type="PANTHER" id="PTHR10628">
    <property type="entry name" value="SIALIDASE"/>
    <property type="match status" value="1"/>
</dbReference>
<dbReference type="EC" id="3.2.1.18" evidence="3"/>
<evidence type="ECO:0000313" key="6">
    <source>
        <dbReference type="Proteomes" id="UP001432059"/>
    </source>
</evidence>
<dbReference type="KEGG" id="bpor:BPO_2299"/>
<dbReference type="GO" id="GO:0006689">
    <property type="term" value="P:ganglioside catabolic process"/>
    <property type="evidence" value="ECO:0007669"/>
    <property type="project" value="TreeGrafter"/>
</dbReference>
<reference evidence="5" key="1">
    <citation type="submission" date="2023-10" db="EMBL/GenBank/DDBJ databases">
        <title>Characterization and whole genome sequencing of a novel strain of Bergeyella porcorum QD2021 isolated from pig.</title>
        <authorList>
            <person name="Liu G."/>
            <person name="Chen C."/>
            <person name="Han X."/>
        </authorList>
    </citation>
    <scope>NUCLEOTIDE SEQUENCE</scope>
    <source>
        <strain evidence="5">QD2021</strain>
    </source>
</reference>
<proteinExistence type="inferred from homology"/>
<dbReference type="PANTHER" id="PTHR10628:SF30">
    <property type="entry name" value="EXO-ALPHA-SIALIDASE"/>
    <property type="match status" value="1"/>
</dbReference>
<dbReference type="InterPro" id="IPR011040">
    <property type="entry name" value="Sialidase"/>
</dbReference>
<sequence>MVFGLLLCSIFIFAQSEKQVLFTNKNQSEVFCYRIPSIVKTSKNHLIAVADERNGNCWDLKDNTNINIAQRISKDGGKTWSEITTPIDFPEGESASDPSMVYHPKTKTVFMFYNYMNHKDGKEFRFHIVKSTDNGATWSKPMDITEQVSPPDWKNDFKFITSGLGAVTKEGWLLNTLVRLNDGVYVIGSKDNGNTWQRFPAVAKMADETNIVEIEKGKWLLNARVKNLGYRKFYLSEDNGSSWIERTETQLEDPTCNASTLKIGKKKLLFSNLHSQKKRENLGIKISEDNGKTWKPLKTIEQGSSAYSVLVPLGKKTYGILYEADGYKDIVFETFRL</sequence>
<name>A0AAU0F4R3_9FLAO</name>
<comment type="similarity">
    <text evidence="2">Belongs to the glycosyl hydrolase 33 family.</text>
</comment>
<dbReference type="EMBL" id="CP136426">
    <property type="protein sequence ID" value="WOC52946.1"/>
    <property type="molecule type" value="Genomic_DNA"/>
</dbReference>
<dbReference type="GO" id="GO:0009313">
    <property type="term" value="P:oligosaccharide catabolic process"/>
    <property type="evidence" value="ECO:0007669"/>
    <property type="project" value="TreeGrafter"/>
</dbReference>
<evidence type="ECO:0000256" key="3">
    <source>
        <dbReference type="ARBA" id="ARBA00012733"/>
    </source>
</evidence>
<evidence type="ECO:0000313" key="5">
    <source>
        <dbReference type="EMBL" id="WOC52946.1"/>
    </source>
</evidence>
<dbReference type="Proteomes" id="UP001432059">
    <property type="component" value="Chromosome"/>
</dbReference>
<keyword evidence="6" id="KW-1185">Reference proteome</keyword>
<dbReference type="GO" id="GO:0004308">
    <property type="term" value="F:exo-alpha-sialidase activity"/>
    <property type="evidence" value="ECO:0007669"/>
    <property type="project" value="UniProtKB-EC"/>
</dbReference>
<accession>A0AAU0F4R3</accession>
<protein>
    <recommendedName>
        <fullName evidence="3">exo-alpha-sialidase</fullName>
        <ecNumber evidence="3">3.2.1.18</ecNumber>
    </recommendedName>
</protein>
<organism evidence="5 6">
    <name type="scientific">Bergeyella porcorum</name>
    <dbReference type="NCBI Taxonomy" id="1735111"/>
    <lineage>
        <taxon>Bacteria</taxon>
        <taxon>Pseudomonadati</taxon>
        <taxon>Bacteroidota</taxon>
        <taxon>Flavobacteriia</taxon>
        <taxon>Flavobacteriales</taxon>
        <taxon>Weeksellaceae</taxon>
        <taxon>Bergeyella</taxon>
    </lineage>
</organism>
<dbReference type="GO" id="GO:0016020">
    <property type="term" value="C:membrane"/>
    <property type="evidence" value="ECO:0007669"/>
    <property type="project" value="TreeGrafter"/>
</dbReference>
<gene>
    <name evidence="5" type="primary">neu1</name>
    <name evidence="5" type="ORF">BPO_2299</name>
</gene>
<comment type="catalytic activity">
    <reaction evidence="1">
        <text>Hydrolysis of alpha-(2-&gt;3)-, alpha-(2-&gt;6)-, alpha-(2-&gt;8)- glycosidic linkages of terminal sialic acid residues in oligosaccharides, glycoproteins, glycolipids, colominic acid and synthetic substrates.</text>
        <dbReference type="EC" id="3.2.1.18"/>
    </reaction>
</comment>